<keyword evidence="3" id="KW-1185">Reference proteome</keyword>
<reference evidence="3" key="1">
    <citation type="submission" date="2016-06" db="EMBL/GenBank/DDBJ databases">
        <authorList>
            <person name="Varghese N."/>
            <person name="Submissions Spin"/>
        </authorList>
    </citation>
    <scope>NUCLEOTIDE SEQUENCE [LARGE SCALE GENOMIC DNA]</scope>
    <source>
        <strain evidence="3">DSM 44814</strain>
    </source>
</reference>
<accession>A0A1C6TSR1</accession>
<keyword evidence="1" id="KW-0472">Membrane</keyword>
<evidence type="ECO:0000313" key="2">
    <source>
        <dbReference type="EMBL" id="SCL44661.1"/>
    </source>
</evidence>
<name>A0A1C6TSR1_9ACTN</name>
<proteinExistence type="predicted"/>
<gene>
    <name evidence="2" type="ORF">GA0070604_0524</name>
</gene>
<feature type="transmembrane region" description="Helical" evidence="1">
    <location>
        <begin position="20"/>
        <end position="37"/>
    </location>
</feature>
<sequence>MLAVHPDDWAGRWAGLANYLRVSLLILCALMIAAGAWQSGRERRRDIDELIASTPARAGNHW</sequence>
<evidence type="ECO:0000256" key="1">
    <source>
        <dbReference type="SAM" id="Phobius"/>
    </source>
</evidence>
<dbReference type="EMBL" id="FMHY01000002">
    <property type="protein sequence ID" value="SCL44661.1"/>
    <property type="molecule type" value="Genomic_DNA"/>
</dbReference>
<protein>
    <submittedName>
        <fullName evidence="2">Uncharacterized protein</fullName>
    </submittedName>
</protein>
<dbReference type="Proteomes" id="UP000199696">
    <property type="component" value="Unassembled WGS sequence"/>
</dbReference>
<organism evidence="2 3">
    <name type="scientific">Micromonospora eburnea</name>
    <dbReference type="NCBI Taxonomy" id="227316"/>
    <lineage>
        <taxon>Bacteria</taxon>
        <taxon>Bacillati</taxon>
        <taxon>Actinomycetota</taxon>
        <taxon>Actinomycetes</taxon>
        <taxon>Micromonosporales</taxon>
        <taxon>Micromonosporaceae</taxon>
        <taxon>Micromonospora</taxon>
    </lineage>
</organism>
<dbReference type="AlphaFoldDB" id="A0A1C6TSR1"/>
<dbReference type="STRING" id="227316.GA0070604_0524"/>
<keyword evidence="1" id="KW-0812">Transmembrane</keyword>
<keyword evidence="1" id="KW-1133">Transmembrane helix</keyword>
<evidence type="ECO:0000313" key="3">
    <source>
        <dbReference type="Proteomes" id="UP000199696"/>
    </source>
</evidence>